<dbReference type="Proteomes" id="UP000297638">
    <property type="component" value="Unassembled WGS sequence"/>
</dbReference>
<feature type="transmembrane region" description="Helical" evidence="1">
    <location>
        <begin position="85"/>
        <end position="111"/>
    </location>
</feature>
<accession>A0A2N7S5K3</accession>
<evidence type="ECO:0000313" key="2">
    <source>
        <dbReference type="EMBL" id="PMQ21419.1"/>
    </source>
</evidence>
<feature type="transmembrane region" description="Helical" evidence="1">
    <location>
        <begin position="117"/>
        <end position="142"/>
    </location>
</feature>
<reference evidence="3 5" key="2">
    <citation type="submission" date="2019-03" db="EMBL/GenBank/DDBJ databases">
        <title>Glutamicibacter sp. LJH19 genome.</title>
        <authorList>
            <person name="Sinai Borker S."/>
            <person name="Kumar R."/>
        </authorList>
    </citation>
    <scope>NUCLEOTIDE SEQUENCE [LARGE SCALE GENOMIC DNA]</scope>
    <source>
        <strain evidence="3 5">LJH19</strain>
    </source>
</reference>
<keyword evidence="1" id="KW-1133">Transmembrane helix</keyword>
<dbReference type="Pfam" id="PF11188">
    <property type="entry name" value="DUF2975"/>
    <property type="match status" value="1"/>
</dbReference>
<protein>
    <submittedName>
        <fullName evidence="2">DUF2975 domain-containing protein</fullName>
    </submittedName>
</protein>
<dbReference type="EMBL" id="SPDS01000001">
    <property type="protein sequence ID" value="TFH57658.1"/>
    <property type="molecule type" value="Genomic_DNA"/>
</dbReference>
<dbReference type="Proteomes" id="UP000235739">
    <property type="component" value="Unassembled WGS sequence"/>
</dbReference>
<gene>
    <name evidence="2" type="ORF">CIK84_07680</name>
    <name evidence="3" type="ORF">EXY26_12060</name>
</gene>
<reference evidence="2 4" key="1">
    <citation type="journal article" date="2017" name="Elife">
        <title>Extensive horizontal gene transfer in cheese-associated bacteria.</title>
        <authorList>
            <person name="Bonham K.S."/>
            <person name="Wolfe B.E."/>
            <person name="Dutton R.J."/>
        </authorList>
    </citation>
    <scope>NUCLEOTIDE SEQUENCE [LARGE SCALE GENOMIC DNA]</scope>
    <source>
        <strain evidence="2 4">JB182</strain>
    </source>
</reference>
<dbReference type="EMBL" id="PNQX01000001">
    <property type="protein sequence ID" value="PMQ21419.1"/>
    <property type="molecule type" value="Genomic_DNA"/>
</dbReference>
<organism evidence="2 4">
    <name type="scientific">Glutamicibacter arilaitensis</name>
    <dbReference type="NCBI Taxonomy" id="256701"/>
    <lineage>
        <taxon>Bacteria</taxon>
        <taxon>Bacillati</taxon>
        <taxon>Actinomycetota</taxon>
        <taxon>Actinomycetes</taxon>
        <taxon>Micrococcales</taxon>
        <taxon>Micrococcaceae</taxon>
        <taxon>Glutamicibacter</taxon>
    </lineage>
</organism>
<comment type="caution">
    <text evidence="2">The sequence shown here is derived from an EMBL/GenBank/DDBJ whole genome shotgun (WGS) entry which is preliminary data.</text>
</comment>
<proteinExistence type="predicted"/>
<keyword evidence="1" id="KW-0472">Membrane</keyword>
<feature type="transmembrane region" description="Helical" evidence="1">
    <location>
        <begin position="53"/>
        <end position="73"/>
    </location>
</feature>
<dbReference type="AlphaFoldDB" id="A0A2N7S5K3"/>
<evidence type="ECO:0000313" key="4">
    <source>
        <dbReference type="Proteomes" id="UP000235739"/>
    </source>
</evidence>
<sequence length="167" mass="17561">MVMGKSSTILLRVVLALVFIGALAIQGQAAWWLYLASSADTADVSYVHRSTVLYVVLALLIIQVCCICVWKLAARVQHGTVFSPASYKFVNIIIAAISFGSIMTFALGAIMAPGPEVAPGVVLLAGGLGVVLAGISLIVWVLRQLLAQASHTEAQAADLRTELNGVI</sequence>
<name>A0A2N7S5K3_9MICC</name>
<evidence type="ECO:0000313" key="5">
    <source>
        <dbReference type="Proteomes" id="UP000297638"/>
    </source>
</evidence>
<keyword evidence="1" id="KW-0812">Transmembrane</keyword>
<evidence type="ECO:0000256" key="1">
    <source>
        <dbReference type="SAM" id="Phobius"/>
    </source>
</evidence>
<evidence type="ECO:0000313" key="3">
    <source>
        <dbReference type="EMBL" id="TFH57658.1"/>
    </source>
</evidence>
<dbReference type="InterPro" id="IPR021354">
    <property type="entry name" value="DUF2975"/>
</dbReference>